<keyword evidence="1" id="KW-1133">Transmembrane helix</keyword>
<keyword evidence="1" id="KW-0472">Membrane</keyword>
<sequence>MFGKVEILFHCDKSFTLMPMTIISLKSTFQTLFLFLFLE</sequence>
<evidence type="ECO:0000256" key="1">
    <source>
        <dbReference type="SAM" id="Phobius"/>
    </source>
</evidence>
<organism evidence="2">
    <name type="scientific">Rhizophora mucronata</name>
    <name type="common">Asiatic mangrove</name>
    <dbReference type="NCBI Taxonomy" id="61149"/>
    <lineage>
        <taxon>Eukaryota</taxon>
        <taxon>Viridiplantae</taxon>
        <taxon>Streptophyta</taxon>
        <taxon>Embryophyta</taxon>
        <taxon>Tracheophyta</taxon>
        <taxon>Spermatophyta</taxon>
        <taxon>Magnoliopsida</taxon>
        <taxon>eudicotyledons</taxon>
        <taxon>Gunneridae</taxon>
        <taxon>Pentapetalae</taxon>
        <taxon>rosids</taxon>
        <taxon>fabids</taxon>
        <taxon>Malpighiales</taxon>
        <taxon>Rhizophoraceae</taxon>
        <taxon>Rhizophora</taxon>
    </lineage>
</organism>
<reference evidence="2" key="1">
    <citation type="submission" date="2018-02" db="EMBL/GenBank/DDBJ databases">
        <title>Rhizophora mucronata_Transcriptome.</title>
        <authorList>
            <person name="Meera S.P."/>
            <person name="Sreeshan A."/>
            <person name="Augustine A."/>
        </authorList>
    </citation>
    <scope>NUCLEOTIDE SEQUENCE</scope>
    <source>
        <tissue evidence="2">Leaf</tissue>
    </source>
</reference>
<evidence type="ECO:0000313" key="2">
    <source>
        <dbReference type="EMBL" id="MBX01880.1"/>
    </source>
</evidence>
<proteinExistence type="predicted"/>
<keyword evidence="1" id="KW-0812">Transmembrane</keyword>
<name>A0A2P2K7Z7_RHIMU</name>
<feature type="transmembrane region" description="Helical" evidence="1">
    <location>
        <begin position="20"/>
        <end position="38"/>
    </location>
</feature>
<dbReference type="AlphaFoldDB" id="A0A2P2K7Z7"/>
<dbReference type="EMBL" id="GGEC01021396">
    <property type="protein sequence ID" value="MBX01880.1"/>
    <property type="molecule type" value="Transcribed_RNA"/>
</dbReference>
<protein>
    <submittedName>
        <fullName evidence="2">Uncharacterized protein</fullName>
    </submittedName>
</protein>
<accession>A0A2P2K7Z7</accession>